<evidence type="ECO:0000256" key="5">
    <source>
        <dbReference type="ARBA" id="ARBA00023004"/>
    </source>
</evidence>
<keyword evidence="6" id="KW-0411">Iron-sulfur</keyword>
<dbReference type="Gene3D" id="3.20.20.70">
    <property type="entry name" value="Aldolase class I"/>
    <property type="match status" value="1"/>
</dbReference>
<evidence type="ECO:0000256" key="7">
    <source>
        <dbReference type="ARBA" id="ARBA00023118"/>
    </source>
</evidence>
<protein>
    <recommendedName>
        <fullName evidence="8">S-adenosylmethionine-dependent nucleotide dehydratase</fullName>
    </recommendedName>
</protein>
<dbReference type="PANTHER" id="PTHR21339">
    <property type="entry name" value="RADICAL S-ADENOSYL METHIONINE DOMAIN-CONTAINING PROTEIN 2"/>
    <property type="match status" value="1"/>
</dbReference>
<keyword evidence="4" id="KW-0479">Metal-binding</keyword>
<feature type="domain" description="Radical SAM core" evidence="9">
    <location>
        <begin position="3"/>
        <end position="229"/>
    </location>
</feature>
<keyword evidence="7" id="KW-0051">Antiviral defense</keyword>
<dbReference type="Pfam" id="PF04055">
    <property type="entry name" value="Radical_SAM"/>
    <property type="match status" value="1"/>
</dbReference>
<keyword evidence="5" id="KW-0408">Iron</keyword>
<evidence type="ECO:0000256" key="6">
    <source>
        <dbReference type="ARBA" id="ARBA00023014"/>
    </source>
</evidence>
<dbReference type="GO" id="GO:0051539">
    <property type="term" value="F:4 iron, 4 sulfur cluster binding"/>
    <property type="evidence" value="ECO:0007669"/>
    <property type="project" value="UniProtKB-KW"/>
</dbReference>
<name>A0A2T6C523_9RHOB</name>
<dbReference type="PANTHER" id="PTHR21339:SF0">
    <property type="entry name" value="S-ADENOSYLMETHIONINE-DEPENDENT NUCLEOTIDE DEHYDRATASE RSAD2"/>
    <property type="match status" value="1"/>
</dbReference>
<evidence type="ECO:0000313" key="10">
    <source>
        <dbReference type="EMBL" id="PTX63387.1"/>
    </source>
</evidence>
<dbReference type="SFLD" id="SFLDS00029">
    <property type="entry name" value="Radical_SAM"/>
    <property type="match status" value="1"/>
</dbReference>
<proteinExistence type="predicted"/>
<dbReference type="OrthoDB" id="9792276at2"/>
<dbReference type="CDD" id="cd01335">
    <property type="entry name" value="Radical_SAM"/>
    <property type="match status" value="1"/>
</dbReference>
<dbReference type="NCBIfam" id="NF038283">
    <property type="entry name" value="viperin_w_prok"/>
    <property type="match status" value="1"/>
</dbReference>
<dbReference type="PROSITE" id="PS01305">
    <property type="entry name" value="MOAA_NIFB_PQQE"/>
    <property type="match status" value="1"/>
</dbReference>
<dbReference type="GO" id="GO:0003824">
    <property type="term" value="F:catalytic activity"/>
    <property type="evidence" value="ECO:0007669"/>
    <property type="project" value="InterPro"/>
</dbReference>
<evidence type="ECO:0000256" key="1">
    <source>
        <dbReference type="ARBA" id="ARBA00001966"/>
    </source>
</evidence>
<evidence type="ECO:0000256" key="2">
    <source>
        <dbReference type="ARBA" id="ARBA00022485"/>
    </source>
</evidence>
<organism evidence="10 11">
    <name type="scientific">Sulfitobacter mediterraneus</name>
    <dbReference type="NCBI Taxonomy" id="83219"/>
    <lineage>
        <taxon>Bacteria</taxon>
        <taxon>Pseudomonadati</taxon>
        <taxon>Pseudomonadota</taxon>
        <taxon>Alphaproteobacteria</taxon>
        <taxon>Rhodobacterales</taxon>
        <taxon>Roseobacteraceae</taxon>
        <taxon>Sulfitobacter</taxon>
    </lineage>
</organism>
<dbReference type="InterPro" id="IPR051196">
    <property type="entry name" value="RSAD2/Viperin_antiviral"/>
</dbReference>
<gene>
    <name evidence="10" type="ORF">C8N31_11721</name>
</gene>
<dbReference type="GO" id="GO:0046872">
    <property type="term" value="F:metal ion binding"/>
    <property type="evidence" value="ECO:0007669"/>
    <property type="project" value="UniProtKB-KW"/>
</dbReference>
<dbReference type="InterPro" id="IPR058240">
    <property type="entry name" value="rSAM_sf"/>
</dbReference>
<evidence type="ECO:0000256" key="3">
    <source>
        <dbReference type="ARBA" id="ARBA00022691"/>
    </source>
</evidence>
<dbReference type="Proteomes" id="UP000244092">
    <property type="component" value="Unassembled WGS sequence"/>
</dbReference>
<evidence type="ECO:0000259" key="9">
    <source>
        <dbReference type="PROSITE" id="PS51918"/>
    </source>
</evidence>
<dbReference type="AlphaFoldDB" id="A0A2T6C523"/>
<dbReference type="PROSITE" id="PS51918">
    <property type="entry name" value="RADICAL_SAM"/>
    <property type="match status" value="1"/>
</dbReference>
<keyword evidence="2" id="KW-0004">4Fe-4S</keyword>
<dbReference type="SFLD" id="SFLDG01067">
    <property type="entry name" value="SPASM/twitch_domain_containing"/>
    <property type="match status" value="1"/>
</dbReference>
<evidence type="ECO:0000256" key="8">
    <source>
        <dbReference type="ARBA" id="ARBA00039667"/>
    </source>
</evidence>
<keyword evidence="3" id="KW-0949">S-adenosyl-L-methionine</keyword>
<dbReference type="EMBL" id="QBKU01000017">
    <property type="protein sequence ID" value="PTX63387.1"/>
    <property type="molecule type" value="Genomic_DNA"/>
</dbReference>
<reference evidence="10 11" key="1">
    <citation type="submission" date="2018-04" db="EMBL/GenBank/DDBJ databases">
        <title>Genomic Encyclopedia of Archaeal and Bacterial Type Strains, Phase II (KMG-II): from individual species to whole genera.</title>
        <authorList>
            <person name="Goeker M."/>
        </authorList>
    </citation>
    <scope>NUCLEOTIDE SEQUENCE [LARGE SCALE GENOMIC DNA]</scope>
    <source>
        <strain evidence="10 11">DSM 12244</strain>
    </source>
</reference>
<dbReference type="InterPro" id="IPR013785">
    <property type="entry name" value="Aldolase_TIM"/>
</dbReference>
<dbReference type="InterPro" id="IPR007197">
    <property type="entry name" value="rSAM"/>
</dbReference>
<dbReference type="GO" id="GO:0051607">
    <property type="term" value="P:defense response to virus"/>
    <property type="evidence" value="ECO:0007669"/>
    <property type="project" value="UniProtKB-KW"/>
</dbReference>
<accession>A0A2T6C523</accession>
<evidence type="ECO:0000313" key="11">
    <source>
        <dbReference type="Proteomes" id="UP000244092"/>
    </source>
</evidence>
<dbReference type="InterPro" id="IPR000385">
    <property type="entry name" value="MoaA_NifB_PqqE_Fe-S-bd_CS"/>
</dbReference>
<evidence type="ECO:0000256" key="4">
    <source>
        <dbReference type="ARBA" id="ARBA00022723"/>
    </source>
</evidence>
<dbReference type="RefSeq" id="WP_025047598.1">
    <property type="nucleotide sequence ID" value="NZ_QBKU01000017.1"/>
</dbReference>
<comment type="caution">
    <text evidence="10">The sequence shown here is derived from an EMBL/GenBank/DDBJ whole genome shotgun (WGS) entry which is preliminary data.</text>
</comment>
<sequence length="294" mass="33592">MLTIPELTINWHVLEACNFNCYFCYAKYRQKPSFQHIYKNVLLELSLLKGRVLKLKSGPVLPKSIRVNFAGGEPFLVKDLGQAIELASDLGLRPSFISNGSLITDDFISKFGKRISVAGFSIDSFSRKVNDDIGRIDNKRQQVSLERFHRIFSMFREVSPETMIKVNTVVCRENVREDLTGPLGELKPDRWKALRVIPIHGAEGRQITDSQYKKFLERHKGVAGQVVPEDNEHMHRSYLMLNPEGRFYQREGSSFMQSEPVLQDGAAVALRDVEFDAETYLSRYSQAKEGQKDV</sequence>
<dbReference type="SUPFAM" id="SSF102114">
    <property type="entry name" value="Radical SAM enzymes"/>
    <property type="match status" value="1"/>
</dbReference>
<comment type="cofactor">
    <cofactor evidence="1">
        <name>[4Fe-4S] cluster</name>
        <dbReference type="ChEBI" id="CHEBI:49883"/>
    </cofactor>
</comment>